<proteinExistence type="predicted"/>
<protein>
    <submittedName>
        <fullName evidence="1">Uncharacterized protein</fullName>
    </submittedName>
</protein>
<dbReference type="Proteomes" id="UP000017429">
    <property type="component" value="Chromosome"/>
</dbReference>
<dbReference type="RefSeq" id="WP_023274996.1">
    <property type="nucleotide sequence ID" value="NZ_CP097562.1"/>
</dbReference>
<reference evidence="1" key="3">
    <citation type="submission" date="2022-06" db="EMBL/GenBank/DDBJ databases">
        <title>Resources to Facilitate Use of the Altered Schaedler Flora (ASF) Mouse Model to Study Microbiome Function.</title>
        <authorList>
            <person name="Proctor A."/>
            <person name="Parvinroo S."/>
            <person name="Richie T."/>
            <person name="Jia X."/>
            <person name="Lee S.T.M."/>
            <person name="Karp P.D."/>
            <person name="Paley S."/>
            <person name="Kostic A.D."/>
            <person name="Pierre J.F."/>
            <person name="Wannemuehler M.J."/>
            <person name="Phillips G.J."/>
        </authorList>
    </citation>
    <scope>NUCLEOTIDE SEQUENCE</scope>
    <source>
        <strain evidence="1">ASF457</strain>
    </source>
</reference>
<reference evidence="1" key="1">
    <citation type="journal article" date="2014" name="Genome Announc.">
        <title>Draft genome sequences of the altered schaedler flora, a defined bacterial community from gnotobiotic mice.</title>
        <authorList>
            <person name="Wannemuehler M.J."/>
            <person name="Overstreet A.M."/>
            <person name="Ward D.V."/>
            <person name="Phillips G.J."/>
        </authorList>
    </citation>
    <scope>NUCLEOTIDE SEQUENCE</scope>
    <source>
        <strain evidence="1">ASF457</strain>
    </source>
</reference>
<dbReference type="KEGG" id="msch:N508_000688"/>
<name>V2RQ82_9BACT</name>
<sequence length="332" mass="39531">MENQHFKLNNIVYKVKSGIKSVIRICILLSLLYISAEIFPSLRTAKGQLVFGFIILIVLLTSSIILGKLDDIDIRSYIKDIKIYGIKKGRKYKPYIYTDIDEYPKVYLFKVACLYRYNRIIITDKFLDTGINIVNIIKTYIPEANDKSLSNVLSYININYKKRVNKDAGIERGKMQLKFENQDTVLFLAVYQLYGYGDIERTYEMQQVYEIITNNNELLHAVKELKLSSIFLYEVPLPWDPDYVEIKDEESDELYKLKYQTIEELFCELDKAGYERWKEYVLNFFNEFDKLSIEKAKEFLKLTDYEVPEEWYDILMNKKYLKYTEKYKQISK</sequence>
<organism evidence="1 2">
    <name type="scientific">Mucispirillum schaedleri ASF457</name>
    <dbReference type="NCBI Taxonomy" id="1379858"/>
    <lineage>
        <taxon>Bacteria</taxon>
        <taxon>Pseudomonadati</taxon>
        <taxon>Deferribacterota</taxon>
        <taxon>Deferribacteres</taxon>
        <taxon>Deferribacterales</taxon>
        <taxon>Mucispirillaceae</taxon>
        <taxon>Mucispirillum</taxon>
    </lineage>
</organism>
<reference evidence="1" key="2">
    <citation type="submission" date="2022-05" db="EMBL/GenBank/DDBJ databases">
        <authorList>
            <person name="Proctor A.L."/>
            <person name="Phillips G.J."/>
            <person name="Wannemuehler M.J."/>
        </authorList>
    </citation>
    <scope>NUCLEOTIDE SEQUENCE</scope>
    <source>
        <strain evidence="1">ASF457</strain>
    </source>
</reference>
<keyword evidence="2" id="KW-1185">Reference proteome</keyword>
<gene>
    <name evidence="1" type="ORF">N508_000688</name>
</gene>
<dbReference type="AlphaFoldDB" id="V2RQ82"/>
<dbReference type="EMBL" id="CP097562">
    <property type="protein sequence ID" value="USF23623.1"/>
    <property type="molecule type" value="Genomic_DNA"/>
</dbReference>
<accession>V2RQ82</accession>
<evidence type="ECO:0000313" key="1">
    <source>
        <dbReference type="EMBL" id="USF23623.1"/>
    </source>
</evidence>
<evidence type="ECO:0000313" key="2">
    <source>
        <dbReference type="Proteomes" id="UP000017429"/>
    </source>
</evidence>